<keyword evidence="3 5" id="KW-0472">Membrane</keyword>
<dbReference type="InterPro" id="IPR003494">
    <property type="entry name" value="SHS2_FtsA"/>
</dbReference>
<evidence type="ECO:0000313" key="9">
    <source>
        <dbReference type="Proteomes" id="UP000481872"/>
    </source>
</evidence>
<comment type="function">
    <text evidence="5 6">Cell division protein that is involved in the assembly of the Z ring. May serve as a membrane anchor for the Z ring.</text>
</comment>
<dbReference type="PIRSF" id="PIRSF003101">
    <property type="entry name" value="FtsA"/>
    <property type="match status" value="1"/>
</dbReference>
<dbReference type="Pfam" id="PF02491">
    <property type="entry name" value="SHS2_FTSA"/>
    <property type="match status" value="1"/>
</dbReference>
<name>A0A6M0H2H3_9CLOT</name>
<keyword evidence="2 5" id="KW-0132">Cell division</keyword>
<dbReference type="Gene3D" id="3.30.1490.110">
    <property type="match status" value="1"/>
</dbReference>
<dbReference type="GO" id="GO:0032153">
    <property type="term" value="C:cell division site"/>
    <property type="evidence" value="ECO:0007669"/>
    <property type="project" value="UniProtKB-UniRule"/>
</dbReference>
<dbReference type="AlphaFoldDB" id="A0A6M0H2H3"/>
<dbReference type="Pfam" id="PF14450">
    <property type="entry name" value="FtsA"/>
    <property type="match status" value="1"/>
</dbReference>
<dbReference type="SUPFAM" id="SSF53067">
    <property type="entry name" value="Actin-like ATPase domain"/>
    <property type="match status" value="2"/>
</dbReference>
<gene>
    <name evidence="5 8" type="primary">ftsA</name>
    <name evidence="8" type="ORF">G3M99_02970</name>
</gene>
<dbReference type="InterPro" id="IPR043129">
    <property type="entry name" value="ATPase_NBD"/>
</dbReference>
<dbReference type="EMBL" id="JAAGPU010000003">
    <property type="protein sequence ID" value="NEU03832.1"/>
    <property type="molecule type" value="Genomic_DNA"/>
</dbReference>
<dbReference type="Gene3D" id="3.30.420.40">
    <property type="match status" value="2"/>
</dbReference>
<dbReference type="Proteomes" id="UP000481872">
    <property type="component" value="Unassembled WGS sequence"/>
</dbReference>
<evidence type="ECO:0000256" key="6">
    <source>
        <dbReference type="PIRNR" id="PIRNR003101"/>
    </source>
</evidence>
<keyword evidence="9" id="KW-1185">Reference proteome</keyword>
<keyword evidence="4 5" id="KW-0131">Cell cycle</keyword>
<dbReference type="SMART" id="SM00842">
    <property type="entry name" value="FtsA"/>
    <property type="match status" value="1"/>
</dbReference>
<comment type="caution">
    <text evidence="8">The sequence shown here is derived from an EMBL/GenBank/DDBJ whole genome shotgun (WGS) entry which is preliminary data.</text>
</comment>
<comment type="similarity">
    <text evidence="5 6">Belongs to the FtsA/MreB family.</text>
</comment>
<comment type="subcellular location">
    <subcellularLocation>
        <location evidence="5">Cell membrane</location>
        <topology evidence="5">Peripheral membrane protein</topology>
        <orientation evidence="5">Cytoplasmic side</orientation>
    </subcellularLocation>
    <text evidence="5">Localizes to the Z ring in an FtsZ-dependent manner. Targeted to the membrane through a conserved C-terminal amphipathic helix.</text>
</comment>
<sequence length="417" mass="45861">MNNYIVGIDIGASKICGVVGNLDSAGKLQVLGVTTSKCNGVRKSGVSDFENTSNAIKDVVTQLGNIINTNIHGAYISIPVSLCGVIEKREILTLSSQDREITSEDIENLKELIRLEVKQSTNKEVIKINLLEFKINDVGNINNPLGLLGKNLEVVSQVIVASKEIVDLYKKPVEDIGIKVLGFTVDCLGVCKDTLSETDVQNGVAIIDIGAETSDVVIYIKNKLEYVASIGLGGDTITNDIAICLKISKDDAESLKIKSGRIYKENIDIGEKIKIYSLKDGQTIEIDYVMLVEIIYERVKEIIKLIKEVLVDSGYYNQIKTVVLCGGGVSLYRGITDLIEKVVEKECRVVTPSYVGVANPIYTIATGIIKELSLQLNNDIEKEADNKVVIQKDEQLKKNKDDIKFLSKFKAFLSDFF</sequence>
<dbReference type="InterPro" id="IPR050696">
    <property type="entry name" value="FtsA/MreB"/>
</dbReference>
<accession>A0A6M0H2H3</accession>
<keyword evidence="1 5" id="KW-1003">Cell membrane</keyword>
<dbReference type="GO" id="GO:0043093">
    <property type="term" value="P:FtsZ-dependent cytokinesis"/>
    <property type="evidence" value="ECO:0007669"/>
    <property type="project" value="UniProtKB-UniRule"/>
</dbReference>
<dbReference type="HAMAP" id="MF_02033">
    <property type="entry name" value="FtsA"/>
    <property type="match status" value="1"/>
</dbReference>
<evidence type="ECO:0000259" key="7">
    <source>
        <dbReference type="SMART" id="SM00842"/>
    </source>
</evidence>
<evidence type="ECO:0000256" key="1">
    <source>
        <dbReference type="ARBA" id="ARBA00022475"/>
    </source>
</evidence>
<evidence type="ECO:0000256" key="2">
    <source>
        <dbReference type="ARBA" id="ARBA00022618"/>
    </source>
</evidence>
<organism evidence="8 9">
    <name type="scientific">Clostridium senegalense</name>
    <dbReference type="NCBI Taxonomy" id="1465809"/>
    <lineage>
        <taxon>Bacteria</taxon>
        <taxon>Bacillati</taxon>
        <taxon>Bacillota</taxon>
        <taxon>Clostridia</taxon>
        <taxon>Eubacteriales</taxon>
        <taxon>Clostridiaceae</taxon>
        <taxon>Clostridium</taxon>
    </lineage>
</organism>
<feature type="domain" description="SHS2" evidence="7">
    <location>
        <begin position="5"/>
        <end position="190"/>
    </location>
</feature>
<evidence type="ECO:0000256" key="4">
    <source>
        <dbReference type="ARBA" id="ARBA00023306"/>
    </source>
</evidence>
<reference evidence="8 9" key="1">
    <citation type="submission" date="2020-02" db="EMBL/GenBank/DDBJ databases">
        <title>Genome assembly of a novel Clostridium senegalense strain.</title>
        <authorList>
            <person name="Gupta T.B."/>
            <person name="Jauregui R."/>
            <person name="Maclean P."/>
            <person name="Nawarathana A."/>
            <person name="Brightwell G."/>
        </authorList>
    </citation>
    <scope>NUCLEOTIDE SEQUENCE [LARGE SCALE GENOMIC DNA]</scope>
    <source>
        <strain evidence="8 9">AGRFS4</strain>
    </source>
</reference>
<proteinExistence type="inferred from homology"/>
<dbReference type="NCBIfam" id="TIGR01174">
    <property type="entry name" value="ftsA"/>
    <property type="match status" value="1"/>
</dbReference>
<dbReference type="GO" id="GO:0009898">
    <property type="term" value="C:cytoplasmic side of plasma membrane"/>
    <property type="evidence" value="ECO:0007669"/>
    <property type="project" value="UniProtKB-UniRule"/>
</dbReference>
<comment type="subunit">
    <text evidence="5">Self-interacts. Interacts with FtsZ.</text>
</comment>
<dbReference type="InterPro" id="IPR020823">
    <property type="entry name" value="Cell_div_FtsA"/>
</dbReference>
<evidence type="ECO:0000256" key="3">
    <source>
        <dbReference type="ARBA" id="ARBA00023136"/>
    </source>
</evidence>
<dbReference type="RefSeq" id="WP_061995476.1">
    <property type="nucleotide sequence ID" value="NZ_JAAGPU010000003.1"/>
</dbReference>
<evidence type="ECO:0000313" key="8">
    <source>
        <dbReference type="EMBL" id="NEU03832.1"/>
    </source>
</evidence>
<evidence type="ECO:0000256" key="5">
    <source>
        <dbReference type="HAMAP-Rule" id="MF_02033"/>
    </source>
</evidence>
<protein>
    <recommendedName>
        <fullName evidence="5 6">Cell division protein FtsA</fullName>
    </recommendedName>
</protein>
<dbReference type="PANTHER" id="PTHR32432:SF4">
    <property type="entry name" value="CELL DIVISION PROTEIN FTSA"/>
    <property type="match status" value="1"/>
</dbReference>
<dbReference type="PANTHER" id="PTHR32432">
    <property type="entry name" value="CELL DIVISION PROTEIN FTSA-RELATED"/>
    <property type="match status" value="1"/>
</dbReference>